<protein>
    <recommendedName>
        <fullName evidence="9">DUF423 domain-containing protein</fullName>
    </recommendedName>
</protein>
<keyword evidence="8" id="KW-1185">Reference proteome</keyword>
<feature type="transmembrane region" description="Helical" evidence="6">
    <location>
        <begin position="41"/>
        <end position="62"/>
    </location>
</feature>
<dbReference type="Proteomes" id="UP000000925">
    <property type="component" value="Chromosome"/>
</dbReference>
<feature type="transmembrane region" description="Helical" evidence="6">
    <location>
        <begin position="7"/>
        <end position="29"/>
    </location>
</feature>
<organism evidence="7 8">
    <name type="scientific">Coraliomargarita akajimensis (strain DSM 45221 / IAM 15411 / JCM 23193 / KCTC 12865 / 04OKA010-24)</name>
    <dbReference type="NCBI Taxonomy" id="583355"/>
    <lineage>
        <taxon>Bacteria</taxon>
        <taxon>Pseudomonadati</taxon>
        <taxon>Verrucomicrobiota</taxon>
        <taxon>Opitutia</taxon>
        <taxon>Puniceicoccales</taxon>
        <taxon>Coraliomargaritaceae</taxon>
        <taxon>Coraliomargarita</taxon>
    </lineage>
</organism>
<keyword evidence="5 6" id="KW-0472">Membrane</keyword>
<dbReference type="AlphaFoldDB" id="D5ENF2"/>
<evidence type="ECO:0000256" key="2">
    <source>
        <dbReference type="ARBA" id="ARBA00009694"/>
    </source>
</evidence>
<dbReference type="STRING" id="583355.Caka_2412"/>
<feature type="transmembrane region" description="Helical" evidence="6">
    <location>
        <begin position="74"/>
        <end position="91"/>
    </location>
</feature>
<dbReference type="PANTHER" id="PTHR43461">
    <property type="entry name" value="TRANSMEMBRANE PROTEIN 256"/>
    <property type="match status" value="1"/>
</dbReference>
<dbReference type="HOGENOM" id="CLU_096548_3_1_0"/>
<comment type="subcellular location">
    <subcellularLocation>
        <location evidence="1">Membrane</location>
        <topology evidence="1">Multi-pass membrane protein</topology>
    </subcellularLocation>
</comment>
<dbReference type="PANTHER" id="PTHR43461:SF1">
    <property type="entry name" value="TRANSMEMBRANE PROTEIN 256"/>
    <property type="match status" value="1"/>
</dbReference>
<evidence type="ECO:0000313" key="8">
    <source>
        <dbReference type="Proteomes" id="UP000000925"/>
    </source>
</evidence>
<evidence type="ECO:0000256" key="4">
    <source>
        <dbReference type="ARBA" id="ARBA00022989"/>
    </source>
</evidence>
<dbReference type="KEGG" id="caa:Caka_2412"/>
<name>D5ENF2_CORAD</name>
<dbReference type="Pfam" id="PF04241">
    <property type="entry name" value="DUF423"/>
    <property type="match status" value="1"/>
</dbReference>
<accession>D5ENF2</accession>
<dbReference type="RefSeq" id="WP_013044150.1">
    <property type="nucleotide sequence ID" value="NC_014008.1"/>
</dbReference>
<dbReference type="eggNOG" id="COG2363">
    <property type="taxonomic scope" value="Bacteria"/>
</dbReference>
<evidence type="ECO:0000256" key="6">
    <source>
        <dbReference type="SAM" id="Phobius"/>
    </source>
</evidence>
<dbReference type="GO" id="GO:0005886">
    <property type="term" value="C:plasma membrane"/>
    <property type="evidence" value="ECO:0007669"/>
    <property type="project" value="TreeGrafter"/>
</dbReference>
<proteinExistence type="inferred from homology"/>
<evidence type="ECO:0000256" key="5">
    <source>
        <dbReference type="ARBA" id="ARBA00023136"/>
    </source>
</evidence>
<dbReference type="OrthoDB" id="9802121at2"/>
<evidence type="ECO:0000313" key="7">
    <source>
        <dbReference type="EMBL" id="ADE55428.1"/>
    </source>
</evidence>
<dbReference type="InterPro" id="IPR006696">
    <property type="entry name" value="DUF423"/>
</dbReference>
<gene>
    <name evidence="7" type="ordered locus">Caka_2412</name>
</gene>
<evidence type="ECO:0008006" key="9">
    <source>
        <dbReference type="Google" id="ProtNLM"/>
    </source>
</evidence>
<feature type="transmembrane region" description="Helical" evidence="6">
    <location>
        <begin position="97"/>
        <end position="118"/>
    </location>
</feature>
<evidence type="ECO:0000256" key="3">
    <source>
        <dbReference type="ARBA" id="ARBA00022692"/>
    </source>
</evidence>
<keyword evidence="4 6" id="KW-1133">Transmembrane helix</keyword>
<comment type="similarity">
    <text evidence="2">Belongs to the UPF0382 family.</text>
</comment>
<sequence>MQTHSPFLQIGAGYGLLGVALGAFGAHGLEAQLIERDAVEIWQTAVSYQMWHALAIVLIALLQQNKVHKPAAGWSFTLGTAIFSGTLYGIGLGGPRWLGAITPIGGLLMLAGWLILCLPSKAETAPVE</sequence>
<evidence type="ECO:0000256" key="1">
    <source>
        <dbReference type="ARBA" id="ARBA00004141"/>
    </source>
</evidence>
<keyword evidence="3 6" id="KW-0812">Transmembrane</keyword>
<reference evidence="7 8" key="1">
    <citation type="journal article" date="2010" name="Stand. Genomic Sci.">
        <title>Complete genome sequence of Coraliomargarita akajimensis type strain (04OKA010-24).</title>
        <authorList>
            <person name="Mavromatis K."/>
            <person name="Abt B."/>
            <person name="Brambilla E."/>
            <person name="Lapidus A."/>
            <person name="Copeland A."/>
            <person name="Deshpande S."/>
            <person name="Nolan M."/>
            <person name="Lucas S."/>
            <person name="Tice H."/>
            <person name="Cheng J.F."/>
            <person name="Han C."/>
            <person name="Detter J.C."/>
            <person name="Woyke T."/>
            <person name="Goodwin L."/>
            <person name="Pitluck S."/>
            <person name="Held B."/>
            <person name="Brettin T."/>
            <person name="Tapia R."/>
            <person name="Ivanova N."/>
            <person name="Mikhailova N."/>
            <person name="Pati A."/>
            <person name="Liolios K."/>
            <person name="Chen A."/>
            <person name="Palaniappan K."/>
            <person name="Land M."/>
            <person name="Hauser L."/>
            <person name="Chang Y.J."/>
            <person name="Jeffries C.D."/>
            <person name="Rohde M."/>
            <person name="Goker M."/>
            <person name="Bristow J."/>
            <person name="Eisen J.A."/>
            <person name="Markowitz V."/>
            <person name="Hugenholtz P."/>
            <person name="Klenk H.P."/>
            <person name="Kyrpides N.C."/>
        </authorList>
    </citation>
    <scope>NUCLEOTIDE SEQUENCE [LARGE SCALE GENOMIC DNA]</scope>
    <source>
        <strain evidence="8">DSM 45221 / IAM 15411 / JCM 23193 / KCTC 12865</strain>
    </source>
</reference>
<dbReference type="EMBL" id="CP001998">
    <property type="protein sequence ID" value="ADE55428.1"/>
    <property type="molecule type" value="Genomic_DNA"/>
</dbReference>